<protein>
    <submittedName>
        <fullName evidence="2">Uncharacterized protein</fullName>
    </submittedName>
</protein>
<feature type="region of interest" description="Disordered" evidence="1">
    <location>
        <begin position="71"/>
        <end position="103"/>
    </location>
</feature>
<dbReference type="EMBL" id="AP007255">
    <property type="protein sequence ID" value="BAE50535.1"/>
    <property type="molecule type" value="Genomic_DNA"/>
</dbReference>
<gene>
    <name evidence="2" type="ordered locus">amb1731</name>
</gene>
<organism evidence="2 3">
    <name type="scientific">Paramagnetospirillum magneticum (strain ATCC 700264 / AMB-1)</name>
    <name type="common">Magnetospirillum magneticum</name>
    <dbReference type="NCBI Taxonomy" id="342108"/>
    <lineage>
        <taxon>Bacteria</taxon>
        <taxon>Pseudomonadati</taxon>
        <taxon>Pseudomonadota</taxon>
        <taxon>Alphaproteobacteria</taxon>
        <taxon>Rhodospirillales</taxon>
        <taxon>Magnetospirillaceae</taxon>
        <taxon>Paramagnetospirillum</taxon>
    </lineage>
</organism>
<evidence type="ECO:0000313" key="3">
    <source>
        <dbReference type="Proteomes" id="UP000007058"/>
    </source>
</evidence>
<accession>Q2W6J0</accession>
<reference evidence="2 3" key="1">
    <citation type="journal article" date="2005" name="DNA Res.">
        <title>Complete genome sequence of the facultative anaerobic magnetotactic bacterium Magnetospirillum sp. strain AMB-1.</title>
        <authorList>
            <person name="Matsunaga T."/>
            <person name="Okamura Y."/>
            <person name="Fukuda Y."/>
            <person name="Wahyudi A.T."/>
            <person name="Murase Y."/>
            <person name="Takeyama H."/>
        </authorList>
    </citation>
    <scope>NUCLEOTIDE SEQUENCE [LARGE SCALE GENOMIC DNA]</scope>
    <source>
        <strain evidence="3">ATCC 700264 / AMB-1</strain>
    </source>
</reference>
<dbReference type="Proteomes" id="UP000007058">
    <property type="component" value="Chromosome"/>
</dbReference>
<dbReference type="GO" id="GO:0003677">
    <property type="term" value="F:DNA binding"/>
    <property type="evidence" value="ECO:0007669"/>
    <property type="project" value="InterPro"/>
</dbReference>
<evidence type="ECO:0000313" key="2">
    <source>
        <dbReference type="EMBL" id="BAE50535.1"/>
    </source>
</evidence>
<dbReference type="KEGG" id="mag:amb1731"/>
<evidence type="ECO:0000256" key="1">
    <source>
        <dbReference type="SAM" id="MobiDB-lite"/>
    </source>
</evidence>
<dbReference type="AlphaFoldDB" id="Q2W6J0"/>
<sequence>MPQSFVSSIENGLRWIDVLELLLIATAMEVNAHAHAHAVFTKIVAAILAAVAEHERDDLSADKGRPCRCKGPWDGAGRASRGCPAQCGRGPRNGPRRSQRQIR</sequence>
<proteinExistence type="predicted"/>
<dbReference type="Gene3D" id="1.10.260.40">
    <property type="entry name" value="lambda repressor-like DNA-binding domains"/>
    <property type="match status" value="1"/>
</dbReference>
<dbReference type="HOGENOM" id="CLU_2260353_0_0_5"/>
<feature type="compositionally biased region" description="Basic residues" evidence="1">
    <location>
        <begin position="94"/>
        <end position="103"/>
    </location>
</feature>
<dbReference type="InterPro" id="IPR010982">
    <property type="entry name" value="Lambda_DNA-bd_dom_sf"/>
</dbReference>
<name>Q2W6J0_PARM1</name>
<keyword evidence="3" id="KW-1185">Reference proteome</keyword>